<dbReference type="Pfam" id="PF00903">
    <property type="entry name" value="Glyoxalase"/>
    <property type="match status" value="1"/>
</dbReference>
<reference evidence="2 3" key="1">
    <citation type="submission" date="2018-07" db="EMBL/GenBank/DDBJ databases">
        <title>Genome assembly of strain KB82.</title>
        <authorList>
            <person name="Kukolya J."/>
            <person name="Horvath B."/>
            <person name="Nagy I."/>
            <person name="Toth A."/>
        </authorList>
    </citation>
    <scope>NUCLEOTIDE SEQUENCE [LARGE SCALE GENOMIC DNA]</scope>
    <source>
        <strain evidence="2 3">Kb82</strain>
    </source>
</reference>
<accession>A0ABR9TG99</accession>
<dbReference type="InterPro" id="IPR052164">
    <property type="entry name" value="Anthracycline_SecMetBiosynth"/>
</dbReference>
<protein>
    <submittedName>
        <fullName evidence="2">Glyoxalase/bleomycin resistance/extradiol dioxygenase family protein</fullName>
    </submittedName>
</protein>
<keyword evidence="2" id="KW-0560">Oxidoreductase</keyword>
<name>A0ABR9TG99_9FLAO</name>
<gene>
    <name evidence="2" type="ORF">C4F50_05410</name>
</gene>
<comment type="caution">
    <text evidence="2">The sequence shown here is derived from an EMBL/GenBank/DDBJ whole genome shotgun (WGS) entry which is preliminary data.</text>
</comment>
<keyword evidence="2" id="KW-0223">Dioxygenase</keyword>
<evidence type="ECO:0000313" key="3">
    <source>
        <dbReference type="Proteomes" id="UP000640614"/>
    </source>
</evidence>
<dbReference type="InterPro" id="IPR037523">
    <property type="entry name" value="VOC_core"/>
</dbReference>
<dbReference type="InterPro" id="IPR029068">
    <property type="entry name" value="Glyas_Bleomycin-R_OHBP_Dase"/>
</dbReference>
<dbReference type="EMBL" id="PRDM01000001">
    <property type="protein sequence ID" value="MBE8724381.1"/>
    <property type="molecule type" value="Genomic_DNA"/>
</dbReference>
<evidence type="ECO:0000313" key="2">
    <source>
        <dbReference type="EMBL" id="MBE8724381.1"/>
    </source>
</evidence>
<organism evidence="2 3">
    <name type="scientific">Flavobacterium hungaricum</name>
    <dbReference type="NCBI Taxonomy" id="2082725"/>
    <lineage>
        <taxon>Bacteria</taxon>
        <taxon>Pseudomonadati</taxon>
        <taxon>Bacteroidota</taxon>
        <taxon>Flavobacteriia</taxon>
        <taxon>Flavobacteriales</taxon>
        <taxon>Flavobacteriaceae</taxon>
        <taxon>Flavobacterium</taxon>
    </lineage>
</organism>
<sequence length="115" mass="13295">MNFRLLVLRTDDLKKLASFYSLFGLEFDYHKHGNSPFHYSAEMGQMVLEIYPLAKEQANPDLNLRLGFAIDDFDDVILKLKENGTAFVLEPKETDFGFMTIIVDPDGRKVELYKN</sequence>
<dbReference type="InterPro" id="IPR004360">
    <property type="entry name" value="Glyas_Fos-R_dOase_dom"/>
</dbReference>
<dbReference type="PANTHER" id="PTHR33993:SF5">
    <property type="entry name" value="GLYOXALASE"/>
    <property type="match status" value="1"/>
</dbReference>
<dbReference type="GO" id="GO:0051213">
    <property type="term" value="F:dioxygenase activity"/>
    <property type="evidence" value="ECO:0007669"/>
    <property type="project" value="UniProtKB-KW"/>
</dbReference>
<feature type="domain" description="VOC" evidence="1">
    <location>
        <begin position="2"/>
        <end position="115"/>
    </location>
</feature>
<proteinExistence type="predicted"/>
<dbReference type="PANTHER" id="PTHR33993">
    <property type="entry name" value="GLYOXALASE-RELATED"/>
    <property type="match status" value="1"/>
</dbReference>
<evidence type="ECO:0000259" key="1">
    <source>
        <dbReference type="PROSITE" id="PS51819"/>
    </source>
</evidence>
<dbReference type="SUPFAM" id="SSF54593">
    <property type="entry name" value="Glyoxalase/Bleomycin resistance protein/Dihydroxybiphenyl dioxygenase"/>
    <property type="match status" value="1"/>
</dbReference>
<keyword evidence="3" id="KW-1185">Reference proteome</keyword>
<dbReference type="Gene3D" id="3.10.180.10">
    <property type="entry name" value="2,3-Dihydroxybiphenyl 1,2-Dioxygenase, domain 1"/>
    <property type="match status" value="1"/>
</dbReference>
<dbReference type="Proteomes" id="UP000640614">
    <property type="component" value="Unassembled WGS sequence"/>
</dbReference>
<dbReference type="PROSITE" id="PS51819">
    <property type="entry name" value="VOC"/>
    <property type="match status" value="1"/>
</dbReference>